<dbReference type="AlphaFoldDB" id="A0AAW0UQW3"/>
<proteinExistence type="predicted"/>
<comment type="caution">
    <text evidence="2">The sequence shown here is derived from an EMBL/GenBank/DDBJ whole genome shotgun (WGS) entry which is preliminary data.</text>
</comment>
<reference evidence="2 3" key="1">
    <citation type="submission" date="2023-03" db="EMBL/GenBank/DDBJ databases">
        <title>High-quality genome of Scylla paramamosain provides insights in environmental adaptation.</title>
        <authorList>
            <person name="Zhang L."/>
        </authorList>
    </citation>
    <scope>NUCLEOTIDE SEQUENCE [LARGE SCALE GENOMIC DNA]</scope>
    <source>
        <strain evidence="2">LZ_2023a</strain>
        <tissue evidence="2">Muscle</tissue>
    </source>
</reference>
<dbReference type="EMBL" id="JARAKH010000007">
    <property type="protein sequence ID" value="KAK8402301.1"/>
    <property type="molecule type" value="Genomic_DNA"/>
</dbReference>
<feature type="compositionally biased region" description="Polar residues" evidence="1">
    <location>
        <begin position="75"/>
        <end position="85"/>
    </location>
</feature>
<name>A0AAW0UQW3_SCYPA</name>
<gene>
    <name evidence="2" type="ORF">O3P69_000603</name>
</gene>
<feature type="compositionally biased region" description="Polar residues" evidence="1">
    <location>
        <begin position="46"/>
        <end position="64"/>
    </location>
</feature>
<dbReference type="Proteomes" id="UP001487740">
    <property type="component" value="Unassembled WGS sequence"/>
</dbReference>
<evidence type="ECO:0000256" key="1">
    <source>
        <dbReference type="SAM" id="MobiDB-lite"/>
    </source>
</evidence>
<feature type="compositionally biased region" description="Basic and acidic residues" evidence="1">
    <location>
        <begin position="19"/>
        <end position="36"/>
    </location>
</feature>
<feature type="region of interest" description="Disordered" evidence="1">
    <location>
        <begin position="1"/>
        <end position="90"/>
    </location>
</feature>
<keyword evidence="3" id="KW-1185">Reference proteome</keyword>
<accession>A0AAW0UQW3</accession>
<organism evidence="2 3">
    <name type="scientific">Scylla paramamosain</name>
    <name type="common">Mud crab</name>
    <dbReference type="NCBI Taxonomy" id="85552"/>
    <lineage>
        <taxon>Eukaryota</taxon>
        <taxon>Metazoa</taxon>
        <taxon>Ecdysozoa</taxon>
        <taxon>Arthropoda</taxon>
        <taxon>Crustacea</taxon>
        <taxon>Multicrustacea</taxon>
        <taxon>Malacostraca</taxon>
        <taxon>Eumalacostraca</taxon>
        <taxon>Eucarida</taxon>
        <taxon>Decapoda</taxon>
        <taxon>Pleocyemata</taxon>
        <taxon>Brachyura</taxon>
        <taxon>Eubrachyura</taxon>
        <taxon>Portunoidea</taxon>
        <taxon>Portunidae</taxon>
        <taxon>Portuninae</taxon>
        <taxon>Scylla</taxon>
    </lineage>
</organism>
<sequence>MKQDDAKGDKTKGNQGKAGNHEIAEKSQETERREKQLMVSDGETQKPGNTGNTAIQDKTLQKKVSTGPAHLTAAAKNSSQRQQQALCGERETEAGIAQRLRGGCTPPHRGNNNVLSHNKRRWGDLSCWEPPRVTPDTARLTDGSAEPRCTKTRSRCADNATRGEKISSRDNSPMRSRRERRETSPRE</sequence>
<feature type="compositionally biased region" description="Basic and acidic residues" evidence="1">
    <location>
        <begin position="1"/>
        <end position="12"/>
    </location>
</feature>
<evidence type="ECO:0000313" key="3">
    <source>
        <dbReference type="Proteomes" id="UP001487740"/>
    </source>
</evidence>
<evidence type="ECO:0000313" key="2">
    <source>
        <dbReference type="EMBL" id="KAK8402301.1"/>
    </source>
</evidence>
<protein>
    <submittedName>
        <fullName evidence="2">Uncharacterized protein</fullName>
    </submittedName>
</protein>
<feature type="region of interest" description="Disordered" evidence="1">
    <location>
        <begin position="138"/>
        <end position="187"/>
    </location>
</feature>